<dbReference type="RefSeq" id="WP_085482764.1">
    <property type="nucleotide sequence ID" value="NZ_FXAY01000001.1"/>
</dbReference>
<evidence type="ECO:0000313" key="3">
    <source>
        <dbReference type="Proteomes" id="UP000193244"/>
    </source>
</evidence>
<dbReference type="STRING" id="150121.SAMN06296010_0592"/>
<dbReference type="InterPro" id="IPR036291">
    <property type="entry name" value="NAD(P)-bd_dom_sf"/>
</dbReference>
<keyword evidence="3" id="KW-1185">Reference proteome</keyword>
<organism evidence="2 3">
    <name type="scientific">Agreia pratensis</name>
    <dbReference type="NCBI Taxonomy" id="150121"/>
    <lineage>
        <taxon>Bacteria</taxon>
        <taxon>Bacillati</taxon>
        <taxon>Actinomycetota</taxon>
        <taxon>Actinomycetes</taxon>
        <taxon>Micrococcales</taxon>
        <taxon>Microbacteriaceae</taxon>
        <taxon>Agreia</taxon>
    </lineage>
</organism>
<dbReference type="EMBL" id="FXAY01000001">
    <property type="protein sequence ID" value="SMG15148.1"/>
    <property type="molecule type" value="Genomic_DNA"/>
</dbReference>
<dbReference type="InterPro" id="IPR052718">
    <property type="entry name" value="NmrA-type_oxidoreductase"/>
</dbReference>
<dbReference type="PANTHER" id="PTHR47129">
    <property type="entry name" value="QUINONE OXIDOREDUCTASE 2"/>
    <property type="match status" value="1"/>
</dbReference>
<gene>
    <name evidence="2" type="ORF">SAMN06296010_0592</name>
</gene>
<dbReference type="SUPFAM" id="SSF51735">
    <property type="entry name" value="NAD(P)-binding Rossmann-fold domains"/>
    <property type="match status" value="1"/>
</dbReference>
<accession>A0A1X7IJR0</accession>
<dbReference type="PANTHER" id="PTHR47129:SF1">
    <property type="entry name" value="NMRA-LIKE DOMAIN-CONTAINING PROTEIN"/>
    <property type="match status" value="1"/>
</dbReference>
<dbReference type="AlphaFoldDB" id="A0A1X7IJR0"/>
<evidence type="ECO:0000259" key="1">
    <source>
        <dbReference type="Pfam" id="PF13460"/>
    </source>
</evidence>
<name>A0A1X7IJR0_9MICO</name>
<feature type="domain" description="NAD(P)-binding" evidence="1">
    <location>
        <begin position="8"/>
        <end position="187"/>
    </location>
</feature>
<dbReference type="Pfam" id="PF13460">
    <property type="entry name" value="NAD_binding_10"/>
    <property type="match status" value="1"/>
</dbReference>
<dbReference type="Gene3D" id="3.90.25.10">
    <property type="entry name" value="UDP-galactose 4-epimerase, domain 1"/>
    <property type="match status" value="1"/>
</dbReference>
<proteinExistence type="predicted"/>
<dbReference type="InterPro" id="IPR016040">
    <property type="entry name" value="NAD(P)-bd_dom"/>
</dbReference>
<dbReference type="OrthoDB" id="5510591at2"/>
<protein>
    <submittedName>
        <fullName evidence="2">NAD(P)H dehydrogenase (Quinone)</fullName>
    </submittedName>
</protein>
<evidence type="ECO:0000313" key="2">
    <source>
        <dbReference type="EMBL" id="SMG15148.1"/>
    </source>
</evidence>
<reference evidence="3" key="1">
    <citation type="submission" date="2017-04" db="EMBL/GenBank/DDBJ databases">
        <authorList>
            <person name="Varghese N."/>
            <person name="Submissions S."/>
        </authorList>
    </citation>
    <scope>NUCLEOTIDE SEQUENCE [LARGE SCALE GENOMIC DNA]</scope>
    <source>
        <strain evidence="3">VKM Ac-2510</strain>
    </source>
</reference>
<sequence length="286" mass="29334">MTTYAVTGASGSFGRHAVASLIESGVAPSDIVALVRTPSKVADLAEQGVQVRTADYSAPDTLPEALAGVDALLLVSGSEVGQRVAQHSNVIDAAKAAGVSRIVYTSVLRADTSELILAAEHKATEEALRASGVAFTILRNGWYIENYLGQVEQSKAMGEIVGASGDGRISAATRADFAAAAAAALVQPGHENAVYELGGAPTFTMTEFAAALSAATGATIVYRDVTPEEHTAILESVGLDAGTAGFVTALEVGTKRGDLFTDSDDLQRLLGRESTPLAEALASAVK</sequence>
<dbReference type="Gene3D" id="3.40.50.720">
    <property type="entry name" value="NAD(P)-binding Rossmann-like Domain"/>
    <property type="match status" value="1"/>
</dbReference>
<dbReference type="CDD" id="cd05269">
    <property type="entry name" value="TMR_SDR_a"/>
    <property type="match status" value="1"/>
</dbReference>
<dbReference type="Proteomes" id="UP000193244">
    <property type="component" value="Unassembled WGS sequence"/>
</dbReference>